<feature type="binding site" description="axial binding residue" evidence="13">
    <location>
        <position position="468"/>
    </location>
    <ligand>
        <name>heme</name>
        <dbReference type="ChEBI" id="CHEBI:30413"/>
    </ligand>
    <ligandPart>
        <name>Fe</name>
        <dbReference type="ChEBI" id="CHEBI:18248"/>
    </ligandPart>
</feature>
<name>A0AAW0CQT4_9AGAR</name>
<evidence type="ECO:0000256" key="13">
    <source>
        <dbReference type="PIRSR" id="PIRSR602401-1"/>
    </source>
</evidence>
<evidence type="ECO:0000313" key="15">
    <source>
        <dbReference type="EMBL" id="KAK7040250.1"/>
    </source>
</evidence>
<dbReference type="PANTHER" id="PTHR24305:SF166">
    <property type="entry name" value="CYTOCHROME P450 12A4, MITOCHONDRIAL-RELATED"/>
    <property type="match status" value="1"/>
</dbReference>
<evidence type="ECO:0000256" key="6">
    <source>
        <dbReference type="ARBA" id="ARBA00022692"/>
    </source>
</evidence>
<dbReference type="GO" id="GO:0020037">
    <property type="term" value="F:heme binding"/>
    <property type="evidence" value="ECO:0007669"/>
    <property type="project" value="InterPro"/>
</dbReference>
<evidence type="ECO:0000256" key="12">
    <source>
        <dbReference type="ARBA" id="ARBA00023136"/>
    </source>
</evidence>
<evidence type="ECO:0000256" key="9">
    <source>
        <dbReference type="ARBA" id="ARBA00023002"/>
    </source>
</evidence>
<evidence type="ECO:0000256" key="7">
    <source>
        <dbReference type="ARBA" id="ARBA00022723"/>
    </source>
</evidence>
<evidence type="ECO:0008006" key="17">
    <source>
        <dbReference type="Google" id="ProtNLM"/>
    </source>
</evidence>
<dbReference type="GO" id="GO:0016705">
    <property type="term" value="F:oxidoreductase activity, acting on paired donors, with incorporation or reduction of molecular oxygen"/>
    <property type="evidence" value="ECO:0007669"/>
    <property type="project" value="InterPro"/>
</dbReference>
<keyword evidence="5 13" id="KW-0349">Heme</keyword>
<reference evidence="15 16" key="1">
    <citation type="submission" date="2024-01" db="EMBL/GenBank/DDBJ databases">
        <title>A draft genome for a cacao thread blight-causing isolate of Paramarasmius palmivorus.</title>
        <authorList>
            <person name="Baruah I.K."/>
            <person name="Bukari Y."/>
            <person name="Amoako-Attah I."/>
            <person name="Meinhardt L.W."/>
            <person name="Bailey B.A."/>
            <person name="Cohen S.P."/>
        </authorList>
    </citation>
    <scope>NUCLEOTIDE SEQUENCE [LARGE SCALE GENOMIC DNA]</scope>
    <source>
        <strain evidence="15 16">GH-12</strain>
    </source>
</reference>
<dbReference type="PRINTS" id="PR00463">
    <property type="entry name" value="EP450I"/>
</dbReference>
<keyword evidence="11" id="KW-0503">Monooxygenase</keyword>
<keyword evidence="10 13" id="KW-0408">Iron</keyword>
<evidence type="ECO:0000256" key="10">
    <source>
        <dbReference type="ARBA" id="ARBA00023004"/>
    </source>
</evidence>
<dbReference type="GO" id="GO:0016020">
    <property type="term" value="C:membrane"/>
    <property type="evidence" value="ECO:0007669"/>
    <property type="project" value="UniProtKB-SubCell"/>
</dbReference>
<keyword evidence="7 13" id="KW-0479">Metal-binding</keyword>
<evidence type="ECO:0000256" key="8">
    <source>
        <dbReference type="ARBA" id="ARBA00022989"/>
    </source>
</evidence>
<comment type="cofactor">
    <cofactor evidence="1 13">
        <name>heme</name>
        <dbReference type="ChEBI" id="CHEBI:30413"/>
    </cofactor>
</comment>
<organism evidence="15 16">
    <name type="scientific">Paramarasmius palmivorus</name>
    <dbReference type="NCBI Taxonomy" id="297713"/>
    <lineage>
        <taxon>Eukaryota</taxon>
        <taxon>Fungi</taxon>
        <taxon>Dikarya</taxon>
        <taxon>Basidiomycota</taxon>
        <taxon>Agaricomycotina</taxon>
        <taxon>Agaricomycetes</taxon>
        <taxon>Agaricomycetidae</taxon>
        <taxon>Agaricales</taxon>
        <taxon>Marasmiineae</taxon>
        <taxon>Marasmiaceae</taxon>
        <taxon>Paramarasmius</taxon>
    </lineage>
</organism>
<protein>
    <recommendedName>
        <fullName evidence="17">Cytochrome P450</fullName>
    </recommendedName>
</protein>
<accession>A0AAW0CQT4</accession>
<evidence type="ECO:0000313" key="16">
    <source>
        <dbReference type="Proteomes" id="UP001383192"/>
    </source>
</evidence>
<dbReference type="PANTHER" id="PTHR24305">
    <property type="entry name" value="CYTOCHROME P450"/>
    <property type="match status" value="1"/>
</dbReference>
<dbReference type="InterPro" id="IPR002401">
    <property type="entry name" value="Cyt_P450_E_grp-I"/>
</dbReference>
<keyword evidence="8 14" id="KW-1133">Transmembrane helix</keyword>
<dbReference type="CDD" id="cd11069">
    <property type="entry name" value="CYP_FUM15-like"/>
    <property type="match status" value="1"/>
</dbReference>
<dbReference type="EMBL" id="JAYKXP010000037">
    <property type="protein sequence ID" value="KAK7040250.1"/>
    <property type="molecule type" value="Genomic_DNA"/>
</dbReference>
<evidence type="ECO:0000256" key="2">
    <source>
        <dbReference type="ARBA" id="ARBA00004370"/>
    </source>
</evidence>
<dbReference type="GO" id="GO:0005506">
    <property type="term" value="F:iron ion binding"/>
    <property type="evidence" value="ECO:0007669"/>
    <property type="project" value="InterPro"/>
</dbReference>
<comment type="similarity">
    <text evidence="4">Belongs to the cytochrome P450 family.</text>
</comment>
<dbReference type="InterPro" id="IPR050121">
    <property type="entry name" value="Cytochrome_P450_monoxygenase"/>
</dbReference>
<proteinExistence type="inferred from homology"/>
<dbReference type="InterPro" id="IPR036396">
    <property type="entry name" value="Cyt_P450_sf"/>
</dbReference>
<evidence type="ECO:0000256" key="4">
    <source>
        <dbReference type="ARBA" id="ARBA00010617"/>
    </source>
</evidence>
<comment type="pathway">
    <text evidence="3">Secondary metabolite biosynthesis; terpenoid biosynthesis.</text>
</comment>
<evidence type="ECO:0000256" key="11">
    <source>
        <dbReference type="ARBA" id="ARBA00023033"/>
    </source>
</evidence>
<gene>
    <name evidence="15" type="ORF">VNI00_009716</name>
</gene>
<comment type="subcellular location">
    <subcellularLocation>
        <location evidence="2">Membrane</location>
    </subcellularLocation>
</comment>
<comment type="caution">
    <text evidence="15">The sequence shown here is derived from an EMBL/GenBank/DDBJ whole genome shotgun (WGS) entry which is preliminary data.</text>
</comment>
<feature type="transmembrane region" description="Helical" evidence="14">
    <location>
        <begin position="6"/>
        <end position="28"/>
    </location>
</feature>
<sequence length="531" mass="59755">MNSSHILVVLAGGGLAYLVVKSILSVFFSPLRHIPGPRGKSFFYGNIQDIIEDNNAQTYRQWENTYGKTFLFEGLIGQKFVWTSDWKALGHILNSDADWQKDDGARFSLSRILGSGVLGTEGEKHKLQNPAFGPAQVRELTDVFFEKSSKLRDVWVSQLDRDTGLGRIDALSWISKMTLDVIGEAGFNYKFNALDGEASELNNAYSRIFKSDRSKYDIFFIILAMLQESFPIFRVIPEIRASFRQAMQTSDRIAKELFYESKAALTGTGEKGDNWRARDLLSLLVRSNMSADLPEDQRMSDQDVMSQVPTFFVAGHETTSTGTTFALLALTERPDVQIKLRQELLAVPTDTPTMEQLNALPYLDIVVRECLRLYCPAPLTGRTAMKDDIVPLAHPYTDRNGVVHDHLRLKKGAGIFIPIVSINRDKDLWGDDADVFNPDRWQKLPEAVTSIPGVWGNMLTFLGGSHACIGWRFAIVEMKALLFTLVRSFEFELAVPREDVLIKKVALVQRPEVRGQGNQLPFNVKLVVPEE</sequence>
<keyword evidence="6 14" id="KW-0812">Transmembrane</keyword>
<evidence type="ECO:0000256" key="1">
    <source>
        <dbReference type="ARBA" id="ARBA00001971"/>
    </source>
</evidence>
<keyword evidence="16" id="KW-1185">Reference proteome</keyword>
<dbReference type="PRINTS" id="PR00385">
    <property type="entry name" value="P450"/>
</dbReference>
<dbReference type="InterPro" id="IPR001128">
    <property type="entry name" value="Cyt_P450"/>
</dbReference>
<dbReference type="Proteomes" id="UP001383192">
    <property type="component" value="Unassembled WGS sequence"/>
</dbReference>
<keyword evidence="9" id="KW-0560">Oxidoreductase</keyword>
<dbReference type="GO" id="GO:0004497">
    <property type="term" value="F:monooxygenase activity"/>
    <property type="evidence" value="ECO:0007669"/>
    <property type="project" value="UniProtKB-KW"/>
</dbReference>
<evidence type="ECO:0000256" key="5">
    <source>
        <dbReference type="ARBA" id="ARBA00022617"/>
    </source>
</evidence>
<dbReference type="AlphaFoldDB" id="A0AAW0CQT4"/>
<dbReference type="SUPFAM" id="SSF48264">
    <property type="entry name" value="Cytochrome P450"/>
    <property type="match status" value="1"/>
</dbReference>
<evidence type="ECO:0000256" key="3">
    <source>
        <dbReference type="ARBA" id="ARBA00004721"/>
    </source>
</evidence>
<evidence type="ECO:0000256" key="14">
    <source>
        <dbReference type="SAM" id="Phobius"/>
    </source>
</evidence>
<dbReference type="Pfam" id="PF00067">
    <property type="entry name" value="p450"/>
    <property type="match status" value="1"/>
</dbReference>
<dbReference type="Gene3D" id="1.10.630.10">
    <property type="entry name" value="Cytochrome P450"/>
    <property type="match status" value="1"/>
</dbReference>
<keyword evidence="12 14" id="KW-0472">Membrane</keyword>